<dbReference type="AlphaFoldDB" id="S8DZ04"/>
<dbReference type="InParanoid" id="S8DZ04"/>
<keyword evidence="4" id="KW-1185">Reference proteome</keyword>
<dbReference type="PANTHER" id="PTHR40465:SF1">
    <property type="entry name" value="DUF6534 DOMAIN-CONTAINING PROTEIN"/>
    <property type="match status" value="1"/>
</dbReference>
<dbReference type="Pfam" id="PF20152">
    <property type="entry name" value="DUF6534"/>
    <property type="match status" value="1"/>
</dbReference>
<feature type="non-terminal residue" evidence="3">
    <location>
        <position position="1"/>
    </location>
</feature>
<keyword evidence="1" id="KW-0472">Membrane</keyword>
<dbReference type="InterPro" id="IPR045339">
    <property type="entry name" value="DUF6534"/>
</dbReference>
<evidence type="ECO:0000313" key="3">
    <source>
        <dbReference type="EMBL" id="EPS98181.1"/>
    </source>
</evidence>
<proteinExistence type="predicted"/>
<dbReference type="Proteomes" id="UP000015241">
    <property type="component" value="Unassembled WGS sequence"/>
</dbReference>
<feature type="non-terminal residue" evidence="3">
    <location>
        <position position="197"/>
    </location>
</feature>
<evidence type="ECO:0000259" key="2">
    <source>
        <dbReference type="Pfam" id="PF20152"/>
    </source>
</evidence>
<sequence length="197" mass="22023">LLAYFFNWALLGVLNVQIYLYHVTFPGDPAFLQILVYGMLAFEWVQTGLLTAGGFTIFVDHYGDIEELTNICYGWLALAMMVAVVSVIVQGFFAWRIYMLSHLRVLVAVILTLSLIQGVCGFITGVLVRRYRALEYVVKSLIIDNQVWVAGSALVDIIIAVTMTILMLRRKTGIPETDIMVNKIIRLVVETGSLTGN</sequence>
<feature type="transmembrane region" description="Helical" evidence="1">
    <location>
        <begin position="6"/>
        <end position="22"/>
    </location>
</feature>
<feature type="transmembrane region" description="Helical" evidence="1">
    <location>
        <begin position="71"/>
        <end position="93"/>
    </location>
</feature>
<feature type="transmembrane region" description="Helical" evidence="1">
    <location>
        <begin position="105"/>
        <end position="127"/>
    </location>
</feature>
<dbReference type="HOGENOM" id="CLU_046025_16_0_1"/>
<dbReference type="PANTHER" id="PTHR40465">
    <property type="entry name" value="CHROMOSOME 1, WHOLE GENOME SHOTGUN SEQUENCE"/>
    <property type="match status" value="1"/>
</dbReference>
<accession>S8DZ04</accession>
<protein>
    <recommendedName>
        <fullName evidence="2">DUF6534 domain-containing protein</fullName>
    </recommendedName>
</protein>
<evidence type="ECO:0000256" key="1">
    <source>
        <dbReference type="SAM" id="Phobius"/>
    </source>
</evidence>
<feature type="domain" description="DUF6534" evidence="2">
    <location>
        <begin position="152"/>
        <end position="195"/>
    </location>
</feature>
<dbReference type="OrthoDB" id="2953893at2759"/>
<dbReference type="STRING" id="743788.S8DZ04"/>
<dbReference type="eggNOG" id="ENOG502SRYS">
    <property type="taxonomic scope" value="Eukaryota"/>
</dbReference>
<name>S8DZ04_FOMSC</name>
<keyword evidence="1" id="KW-1133">Transmembrane helix</keyword>
<dbReference type="EMBL" id="KE504168">
    <property type="protein sequence ID" value="EPS98181.1"/>
    <property type="molecule type" value="Genomic_DNA"/>
</dbReference>
<organism evidence="3 4">
    <name type="scientific">Fomitopsis schrenkii</name>
    <name type="common">Brown rot fungus</name>
    <dbReference type="NCBI Taxonomy" id="2126942"/>
    <lineage>
        <taxon>Eukaryota</taxon>
        <taxon>Fungi</taxon>
        <taxon>Dikarya</taxon>
        <taxon>Basidiomycota</taxon>
        <taxon>Agaricomycotina</taxon>
        <taxon>Agaricomycetes</taxon>
        <taxon>Polyporales</taxon>
        <taxon>Fomitopsis</taxon>
    </lineage>
</organism>
<gene>
    <name evidence="3" type="ORF">FOMPIDRAFT_1103132</name>
</gene>
<evidence type="ECO:0000313" key="4">
    <source>
        <dbReference type="Proteomes" id="UP000015241"/>
    </source>
</evidence>
<feature type="transmembrane region" description="Helical" evidence="1">
    <location>
        <begin position="34"/>
        <end position="59"/>
    </location>
</feature>
<keyword evidence="1" id="KW-0812">Transmembrane</keyword>
<reference evidence="3 4" key="1">
    <citation type="journal article" date="2012" name="Science">
        <title>The Paleozoic origin of enzymatic lignin decomposition reconstructed from 31 fungal genomes.</title>
        <authorList>
            <person name="Floudas D."/>
            <person name="Binder M."/>
            <person name="Riley R."/>
            <person name="Barry K."/>
            <person name="Blanchette R.A."/>
            <person name="Henrissat B."/>
            <person name="Martinez A.T."/>
            <person name="Otillar R."/>
            <person name="Spatafora J.W."/>
            <person name="Yadav J.S."/>
            <person name="Aerts A."/>
            <person name="Benoit I."/>
            <person name="Boyd A."/>
            <person name="Carlson A."/>
            <person name="Copeland A."/>
            <person name="Coutinho P.M."/>
            <person name="de Vries R.P."/>
            <person name="Ferreira P."/>
            <person name="Findley K."/>
            <person name="Foster B."/>
            <person name="Gaskell J."/>
            <person name="Glotzer D."/>
            <person name="Gorecki P."/>
            <person name="Heitman J."/>
            <person name="Hesse C."/>
            <person name="Hori C."/>
            <person name="Igarashi K."/>
            <person name="Jurgens J.A."/>
            <person name="Kallen N."/>
            <person name="Kersten P."/>
            <person name="Kohler A."/>
            <person name="Kuees U."/>
            <person name="Kumar T.K.A."/>
            <person name="Kuo A."/>
            <person name="LaButti K."/>
            <person name="Larrondo L.F."/>
            <person name="Lindquist E."/>
            <person name="Ling A."/>
            <person name="Lombard V."/>
            <person name="Lucas S."/>
            <person name="Lundell T."/>
            <person name="Martin R."/>
            <person name="McLaughlin D.J."/>
            <person name="Morgenstern I."/>
            <person name="Morin E."/>
            <person name="Murat C."/>
            <person name="Nagy L.G."/>
            <person name="Nolan M."/>
            <person name="Ohm R.A."/>
            <person name="Patyshakuliyeva A."/>
            <person name="Rokas A."/>
            <person name="Ruiz-Duenas F.J."/>
            <person name="Sabat G."/>
            <person name="Salamov A."/>
            <person name="Samejima M."/>
            <person name="Schmutz J."/>
            <person name="Slot J.C."/>
            <person name="St John F."/>
            <person name="Stenlid J."/>
            <person name="Sun H."/>
            <person name="Sun S."/>
            <person name="Syed K."/>
            <person name="Tsang A."/>
            <person name="Wiebenga A."/>
            <person name="Young D."/>
            <person name="Pisabarro A."/>
            <person name="Eastwood D.C."/>
            <person name="Martin F."/>
            <person name="Cullen D."/>
            <person name="Grigoriev I.V."/>
            <person name="Hibbett D.S."/>
        </authorList>
    </citation>
    <scope>NUCLEOTIDE SEQUENCE</scope>
    <source>
        <strain evidence="4">FP-58527</strain>
    </source>
</reference>
<feature type="transmembrane region" description="Helical" evidence="1">
    <location>
        <begin position="147"/>
        <end position="168"/>
    </location>
</feature>